<proteinExistence type="predicted"/>
<dbReference type="InterPro" id="IPR027417">
    <property type="entry name" value="P-loop_NTPase"/>
</dbReference>
<keyword evidence="4" id="KW-0067">ATP-binding</keyword>
<reference evidence="5" key="1">
    <citation type="journal article" date="2016" name="Nat. Genet.">
        <title>A high-quality carrot genome assembly provides new insights into carotenoid accumulation and asterid genome evolution.</title>
        <authorList>
            <person name="Iorizzo M."/>
            <person name="Ellison S."/>
            <person name="Senalik D."/>
            <person name="Zeng P."/>
            <person name="Satapoomin P."/>
            <person name="Huang J."/>
            <person name="Bowman M."/>
            <person name="Iovene M."/>
            <person name="Sanseverino W."/>
            <person name="Cavagnaro P."/>
            <person name="Yildiz M."/>
            <person name="Macko-Podgorni A."/>
            <person name="Moranska E."/>
            <person name="Grzebelus E."/>
            <person name="Grzebelus D."/>
            <person name="Ashrafi H."/>
            <person name="Zheng Z."/>
            <person name="Cheng S."/>
            <person name="Spooner D."/>
            <person name="Van Deynze A."/>
            <person name="Simon P."/>
        </authorList>
    </citation>
    <scope>NUCLEOTIDE SEQUENCE [LARGE SCALE GENOMIC DNA]</scope>
    <source>
        <tissue evidence="5">Leaf</tissue>
    </source>
</reference>
<evidence type="ECO:0000256" key="2">
    <source>
        <dbReference type="ARBA" id="ARBA00022801"/>
    </source>
</evidence>
<gene>
    <name evidence="5" type="ORF">DCAR_009133</name>
</gene>
<evidence type="ECO:0000256" key="1">
    <source>
        <dbReference type="ARBA" id="ARBA00022741"/>
    </source>
</evidence>
<dbReference type="InterPro" id="IPR049730">
    <property type="entry name" value="SNF2/RAD54-like_C"/>
</dbReference>
<dbReference type="GO" id="GO:0006281">
    <property type="term" value="P:DNA repair"/>
    <property type="evidence" value="ECO:0007669"/>
    <property type="project" value="TreeGrafter"/>
</dbReference>
<keyword evidence="1" id="KW-0547">Nucleotide-binding</keyword>
<dbReference type="GO" id="GO:0008094">
    <property type="term" value="F:ATP-dependent activity, acting on DNA"/>
    <property type="evidence" value="ECO:0007669"/>
    <property type="project" value="TreeGrafter"/>
</dbReference>
<keyword evidence="3" id="KW-0347">Helicase</keyword>
<dbReference type="PANTHER" id="PTHR45626:SF17">
    <property type="entry name" value="HELICASE-LIKE TRANSCRIPTION FACTOR"/>
    <property type="match status" value="1"/>
</dbReference>
<dbReference type="Pfam" id="PF00271">
    <property type="entry name" value="Helicase_C"/>
    <property type="match status" value="1"/>
</dbReference>
<dbReference type="AlphaFoldDB" id="A0A165ZSR4"/>
<dbReference type="PROSITE" id="PS51194">
    <property type="entry name" value="HELICASE_CTER"/>
    <property type="match status" value="1"/>
</dbReference>
<dbReference type="STRING" id="79200.A0A165ZSR4"/>
<dbReference type="GO" id="GO:0016787">
    <property type="term" value="F:hydrolase activity"/>
    <property type="evidence" value="ECO:0007669"/>
    <property type="project" value="UniProtKB-KW"/>
</dbReference>
<dbReference type="OMA" id="CEPYWNE"/>
<evidence type="ECO:0000256" key="4">
    <source>
        <dbReference type="ARBA" id="ARBA00022840"/>
    </source>
</evidence>
<dbReference type="Gramene" id="KZN00379">
    <property type="protein sequence ID" value="KZN00379"/>
    <property type="gene ID" value="DCAR_009133"/>
</dbReference>
<dbReference type="GO" id="GO:0005524">
    <property type="term" value="F:ATP binding"/>
    <property type="evidence" value="ECO:0007669"/>
    <property type="project" value="UniProtKB-KW"/>
</dbReference>
<protein>
    <submittedName>
        <fullName evidence="5">Uncharacterized protein</fullName>
    </submittedName>
</protein>
<name>A0A165ZSR4_DAUCS</name>
<comment type="caution">
    <text evidence="5">The sequence shown here is derived from an EMBL/GenBank/DDBJ whole genome shotgun (WGS) entry which is preliminary data.</text>
</comment>
<sequence>MPKSSKITALLKLLSEARDQDPTAKSVVFSQFRKMLMLLEEPLKTAGFNVLRLDGSMNATKRAQVIKDFGVPAPHGPTVLLASLRASCTGVDLAAANRVYLLEPWWNPEVDEQAINRVHQIGQTKEVTVVRIVARNSIEERMLALQDQ</sequence>
<dbReference type="SUPFAM" id="SSF52540">
    <property type="entry name" value="P-loop containing nucleoside triphosphate hydrolases"/>
    <property type="match status" value="1"/>
</dbReference>
<dbReference type="Gramene" id="KZN00378">
    <property type="protein sequence ID" value="KZN00378"/>
    <property type="gene ID" value="DCAR_009132"/>
</dbReference>
<dbReference type="Gene3D" id="3.40.50.300">
    <property type="entry name" value="P-loop containing nucleotide triphosphate hydrolases"/>
    <property type="match status" value="1"/>
</dbReference>
<accession>A0A165ZSR4</accession>
<dbReference type="CDD" id="cd18793">
    <property type="entry name" value="SF2_C_SNF"/>
    <property type="match status" value="1"/>
</dbReference>
<evidence type="ECO:0000256" key="3">
    <source>
        <dbReference type="ARBA" id="ARBA00022806"/>
    </source>
</evidence>
<keyword evidence="2" id="KW-0378">Hydrolase</keyword>
<dbReference type="PANTHER" id="PTHR45626">
    <property type="entry name" value="TRANSCRIPTION TERMINATION FACTOR 2-RELATED"/>
    <property type="match status" value="1"/>
</dbReference>
<dbReference type="EMBL" id="LNRQ01000003">
    <property type="protein sequence ID" value="KZN00379.1"/>
    <property type="molecule type" value="Genomic_DNA"/>
</dbReference>
<dbReference type="SMART" id="SM00490">
    <property type="entry name" value="HELICc"/>
    <property type="match status" value="1"/>
</dbReference>
<organism evidence="5">
    <name type="scientific">Daucus carota subsp. sativus</name>
    <name type="common">Carrot</name>
    <dbReference type="NCBI Taxonomy" id="79200"/>
    <lineage>
        <taxon>Eukaryota</taxon>
        <taxon>Viridiplantae</taxon>
        <taxon>Streptophyta</taxon>
        <taxon>Embryophyta</taxon>
        <taxon>Tracheophyta</taxon>
        <taxon>Spermatophyta</taxon>
        <taxon>Magnoliopsida</taxon>
        <taxon>eudicotyledons</taxon>
        <taxon>Gunneridae</taxon>
        <taxon>Pentapetalae</taxon>
        <taxon>asterids</taxon>
        <taxon>campanulids</taxon>
        <taxon>Apiales</taxon>
        <taxon>Apiaceae</taxon>
        <taxon>Apioideae</taxon>
        <taxon>Scandiceae</taxon>
        <taxon>Daucinae</taxon>
        <taxon>Daucus</taxon>
        <taxon>Daucus sect. Daucus</taxon>
    </lineage>
</organism>
<dbReference type="InterPro" id="IPR001650">
    <property type="entry name" value="Helicase_C-like"/>
</dbReference>
<dbReference type="InterPro" id="IPR050628">
    <property type="entry name" value="SNF2_RAD54_helicase_TF"/>
</dbReference>
<dbReference type="GO" id="GO:0005634">
    <property type="term" value="C:nucleus"/>
    <property type="evidence" value="ECO:0007669"/>
    <property type="project" value="TreeGrafter"/>
</dbReference>
<dbReference type="GO" id="GO:0004386">
    <property type="term" value="F:helicase activity"/>
    <property type="evidence" value="ECO:0007669"/>
    <property type="project" value="UniProtKB-KW"/>
</dbReference>
<evidence type="ECO:0000313" key="5">
    <source>
        <dbReference type="EMBL" id="KZN00379.1"/>
    </source>
</evidence>